<reference evidence="3" key="1">
    <citation type="submission" date="2014-03" db="EMBL/GenBank/DDBJ databases">
        <authorList>
            <person name="Urmite Genomes U."/>
        </authorList>
    </citation>
    <scope>NUCLEOTIDE SEQUENCE [LARGE SCALE GENOMIC DNA]</scope>
    <source>
        <strain evidence="3">HD-03</strain>
    </source>
</reference>
<accession>A0A024P7M2</accession>
<protein>
    <submittedName>
        <fullName evidence="2">Glyoxalase-like domain protein</fullName>
    </submittedName>
</protein>
<evidence type="ECO:0000259" key="1">
    <source>
        <dbReference type="Pfam" id="PF00903"/>
    </source>
</evidence>
<evidence type="ECO:0000313" key="3">
    <source>
        <dbReference type="Proteomes" id="UP000028868"/>
    </source>
</evidence>
<sequence length="115" mass="13553">MKNQINSCFIHLVDFERTKDWYKEVLGFEVEAEGEGFLQFKLEGPPLILLQAKGKEITPLPYSPFFFETDDVKETQKELREKNVNVGEIEHFGSKMYGCHFLILSQYQRSPYCYM</sequence>
<keyword evidence="3" id="KW-1185">Reference proteome</keyword>
<organism evidence="2 3">
    <name type="scientific">Halobacillus karajensis</name>
    <dbReference type="NCBI Taxonomy" id="195088"/>
    <lineage>
        <taxon>Bacteria</taxon>
        <taxon>Bacillati</taxon>
        <taxon>Bacillota</taxon>
        <taxon>Bacilli</taxon>
        <taxon>Bacillales</taxon>
        <taxon>Bacillaceae</taxon>
        <taxon>Halobacillus</taxon>
    </lineage>
</organism>
<comment type="caution">
    <text evidence="2">The sequence shown here is derived from an EMBL/GenBank/DDBJ whole genome shotgun (WGS) entry which is preliminary data.</text>
</comment>
<dbReference type="Pfam" id="PF00903">
    <property type="entry name" value="Glyoxalase"/>
    <property type="match status" value="1"/>
</dbReference>
<dbReference type="EMBL" id="CCDI010000004">
    <property type="protein sequence ID" value="CDQ25124.1"/>
    <property type="molecule type" value="Genomic_DNA"/>
</dbReference>
<dbReference type="RefSeq" id="WP_035510457.1">
    <property type="nucleotide sequence ID" value="NZ_CCDI010000004.1"/>
</dbReference>
<name>A0A024P7M2_9BACI</name>
<evidence type="ECO:0000313" key="2">
    <source>
        <dbReference type="EMBL" id="CDQ25124.1"/>
    </source>
</evidence>
<dbReference type="Gene3D" id="3.10.180.10">
    <property type="entry name" value="2,3-Dihydroxybiphenyl 1,2-Dioxygenase, domain 1"/>
    <property type="match status" value="1"/>
</dbReference>
<dbReference type="InterPro" id="IPR029068">
    <property type="entry name" value="Glyas_Bleomycin-R_OHBP_Dase"/>
</dbReference>
<reference evidence="2 3" key="2">
    <citation type="submission" date="2014-05" db="EMBL/GenBank/DDBJ databases">
        <title>Draft genome sequence of Halobacillus karajensis HK-03.</title>
        <authorList>
            <person name="Khelaifia S."/>
            <person name="Croce O."/>
            <person name="Lagier J.C."/>
            <person name="Raoult D."/>
        </authorList>
    </citation>
    <scope>NUCLEOTIDE SEQUENCE [LARGE SCALE GENOMIC DNA]</scope>
    <source>
        <strain evidence="2 3">HD-03</strain>
    </source>
</reference>
<proteinExistence type="predicted"/>
<gene>
    <name evidence="2" type="ORF">BN983_03429</name>
</gene>
<feature type="domain" description="Glyoxalase/fosfomycin resistance/dioxygenase" evidence="1">
    <location>
        <begin position="5"/>
        <end position="89"/>
    </location>
</feature>
<dbReference type="AlphaFoldDB" id="A0A024P7M2"/>
<dbReference type="InterPro" id="IPR004360">
    <property type="entry name" value="Glyas_Fos-R_dOase_dom"/>
</dbReference>
<dbReference type="Proteomes" id="UP000028868">
    <property type="component" value="Unassembled WGS sequence"/>
</dbReference>
<dbReference type="SUPFAM" id="SSF54593">
    <property type="entry name" value="Glyoxalase/Bleomycin resistance protein/Dihydroxybiphenyl dioxygenase"/>
    <property type="match status" value="1"/>
</dbReference>